<dbReference type="AlphaFoldDB" id="A0AB34PIR0"/>
<evidence type="ECO:0000256" key="1">
    <source>
        <dbReference type="SAM" id="Phobius"/>
    </source>
</evidence>
<name>A0AB34PIR0_CANAX</name>
<keyword evidence="1" id="KW-0812">Transmembrane</keyword>
<reference evidence="2 3" key="1">
    <citation type="submission" date="2013-12" db="EMBL/GenBank/DDBJ databases">
        <title>The Genome Sequence of Candida albicans P78048.</title>
        <authorList>
            <consortium name="The Broad Institute Genome Sequencing Platform"/>
            <consortium name="The Broad Institute Genome Sequencing Center for Infectious Disease"/>
            <person name="Cuomo C."/>
            <person name="Bennett R."/>
            <person name="Hirakawa M."/>
            <person name="Noverr M."/>
            <person name="Mitchell A."/>
            <person name="Young S.K."/>
            <person name="Zeng Q."/>
            <person name="Gargeya S."/>
            <person name="Fitzgerald M."/>
            <person name="Abouelleil A."/>
            <person name="Alvarado L."/>
            <person name="Berlin A.M."/>
            <person name="Chapman S.B."/>
            <person name="Dewar J."/>
            <person name="Goldberg J."/>
            <person name="Griggs A."/>
            <person name="Gujja S."/>
            <person name="Hansen M."/>
            <person name="Howarth C."/>
            <person name="Imamovic A."/>
            <person name="Larimer J."/>
            <person name="McCowan C."/>
            <person name="Murphy C."/>
            <person name="Pearson M."/>
            <person name="Priest M."/>
            <person name="Roberts A."/>
            <person name="Saif S."/>
            <person name="Shea T."/>
            <person name="Sykes S."/>
            <person name="Wortman J."/>
            <person name="Nusbaum C."/>
            <person name="Birren B."/>
        </authorList>
    </citation>
    <scope>NUCLEOTIDE SEQUENCE [LARGE SCALE GENOMIC DNA]</scope>
    <source>
        <strain evidence="2 3">P78048</strain>
    </source>
</reference>
<feature type="transmembrane region" description="Helical" evidence="1">
    <location>
        <begin position="86"/>
        <end position="104"/>
    </location>
</feature>
<keyword evidence="1" id="KW-1133">Transmembrane helix</keyword>
<dbReference type="EMBL" id="AJIX01000056">
    <property type="protein sequence ID" value="KGR01134.1"/>
    <property type="molecule type" value="Genomic_DNA"/>
</dbReference>
<gene>
    <name evidence="2" type="ORF">MG3_06132</name>
</gene>
<accession>A0AB34PIR0</accession>
<dbReference type="Proteomes" id="UP000030161">
    <property type="component" value="Unassembled WGS sequence"/>
</dbReference>
<sequence length="105" mass="12537">MRHLNKHCCLENLGESRCGQIKSEAFNSFFYCESINRHKEEPFMQFQVRIKPIFTNSGVKISSIHHHQYWFCSGLGFWCDNRNCRLFFPIFHLDYLLIVLVSAFK</sequence>
<comment type="caution">
    <text evidence="2">The sequence shown here is derived from an EMBL/GenBank/DDBJ whole genome shotgun (WGS) entry which is preliminary data.</text>
</comment>
<proteinExistence type="predicted"/>
<evidence type="ECO:0000313" key="2">
    <source>
        <dbReference type="EMBL" id="KGR01134.1"/>
    </source>
</evidence>
<keyword evidence="1" id="KW-0472">Membrane</keyword>
<protein>
    <submittedName>
        <fullName evidence="2">Uncharacterized protein</fullName>
    </submittedName>
</protein>
<evidence type="ECO:0000313" key="3">
    <source>
        <dbReference type="Proteomes" id="UP000030161"/>
    </source>
</evidence>
<organism evidence="2 3">
    <name type="scientific">Candida albicans P78048</name>
    <dbReference type="NCBI Taxonomy" id="1094989"/>
    <lineage>
        <taxon>Eukaryota</taxon>
        <taxon>Fungi</taxon>
        <taxon>Dikarya</taxon>
        <taxon>Ascomycota</taxon>
        <taxon>Saccharomycotina</taxon>
        <taxon>Pichiomycetes</taxon>
        <taxon>Debaryomycetaceae</taxon>
        <taxon>Candida/Lodderomyces clade</taxon>
        <taxon>Candida</taxon>
    </lineage>
</organism>